<name>A0A2P6MN09_9EUKA</name>
<dbReference type="FunFam" id="3.80.10.10:FF:000383">
    <property type="entry name" value="Leucine-rich repeat receptor protein kinase EMS1"/>
    <property type="match status" value="1"/>
</dbReference>
<evidence type="ECO:0000256" key="4">
    <source>
        <dbReference type="ARBA" id="ARBA00022737"/>
    </source>
</evidence>
<dbReference type="PANTHER" id="PTHR48010:SF58">
    <property type="entry name" value="RECEPTOR PROTEIN KINASE-LIKE PROTEIN ZAR1"/>
    <property type="match status" value="1"/>
</dbReference>
<keyword evidence="12" id="KW-0808">Transferase</keyword>
<sequence length="933" mass="103573">MITSTYFQIVLMMCLLTSHLRCLGERPDRVLGVVKVPKEGSSLSTSYVQNFDSPPDTHEQNSVRRHSFQISPSRQEIPWLLALFLPLILISVRLQPKMMKRESPTSCFLLLLFLYQGCEAQDTSPVQIMQSIWSSLGGSPTLWKGTDICNNIDYKGVTCDNASRPNVIDLSQIQLNGTIPPLIGNLTSLNSLHLGANQIHGRIPDEICALNNLLYLNLGTNQLEGPIPLCIGNLTALQILYLDSNRGLNGTIPSLMDRFKQLTKLNMGITNISGSIPDAICSLTKLTFLNLGTTNLSGSILPCISNLTSMEELYLDNNRFQGGIPDAIINLPQLKTLSLSGNSLNGTVSGRNKSLSALDNLDLSRNELSSVGYINVSHSCNFGGNQLLCSYKLRLAPICYDSLSPCKLNVDSLYNDQTWISTSQAEVNGTTRVEADAYRLYSAARRGIMQVTIRLLSAVILALSRNTTSFEYNSPDVSVNLQTYNQSSLNGSDIIESKIANTSVAVTLPVSIIDKEKASVALSSVTFNPFSTISNESVYSPVVGVSVYRNGQEIDVRNVTQLINISMGIIDNIPDGYKAVCQYWNETETEWQREGLTMREEGRVTMCQSTHLTNFSIGIMPIQKNNSVVTDTMPVAVTEENKTKTLIIILVCSIVGGLILILIISVLIYRNFQLRQRKHMETSLSVMVDAEEIEYERKIAEGKRGQVWKCTYKGTTTVMVKKLTKDIEIDRECQMLKYLGNGLRERYIMMEWMEGGSLHDYLSASSDLTIETIGQGVSKGLSYITSMGMVHTAVVPKKILLSGSHTTDVKLQCLMCVVTEDAPYEGKQRGLQTSPEIEKKKRYQTSGHVWSVGVLLWAMVTHNSHLYDKSDGSDIDFTTEGMDESLAGLIRDCTEETEEKRPSLSQVTQRMMTEKELKSLQPRQTIDNVYVEK</sequence>
<feature type="transmembrane region" description="Helical" evidence="8">
    <location>
        <begin position="646"/>
        <end position="669"/>
    </location>
</feature>
<keyword evidence="6 8" id="KW-0472">Membrane</keyword>
<keyword evidence="12" id="KW-0675">Receptor</keyword>
<feature type="signal peptide" evidence="9">
    <location>
        <begin position="1"/>
        <end position="24"/>
    </location>
</feature>
<keyword evidence="3 8" id="KW-0812">Transmembrane</keyword>
<dbReference type="InterPro" id="IPR057244">
    <property type="entry name" value="GAIN_B"/>
</dbReference>
<dbReference type="InterPro" id="IPR046338">
    <property type="entry name" value="GAIN_dom_sf"/>
</dbReference>
<dbReference type="Pfam" id="PF01825">
    <property type="entry name" value="GPS"/>
    <property type="match status" value="1"/>
</dbReference>
<dbReference type="InParanoid" id="A0A2P6MN09"/>
<dbReference type="GO" id="GO:0005524">
    <property type="term" value="F:ATP binding"/>
    <property type="evidence" value="ECO:0007669"/>
    <property type="project" value="InterPro"/>
</dbReference>
<comment type="subcellular location">
    <subcellularLocation>
        <location evidence="1">Membrane</location>
    </subcellularLocation>
</comment>
<dbReference type="FunFam" id="3.80.10.10:FF:000129">
    <property type="entry name" value="Leucine-rich repeat receptor-like kinase"/>
    <property type="match status" value="1"/>
</dbReference>
<dbReference type="InterPro" id="IPR000203">
    <property type="entry name" value="GPS"/>
</dbReference>
<feature type="domain" description="GAIN-B" evidence="11">
    <location>
        <begin position="468"/>
        <end position="625"/>
    </location>
</feature>
<dbReference type="PROSITE" id="PS50011">
    <property type="entry name" value="PROTEIN_KINASE_DOM"/>
    <property type="match status" value="1"/>
</dbReference>
<dbReference type="InterPro" id="IPR000719">
    <property type="entry name" value="Prot_kinase_dom"/>
</dbReference>
<reference evidence="12 13" key="1">
    <citation type="journal article" date="2018" name="Genome Biol. Evol.">
        <title>Multiple Roots of Fruiting Body Formation in Amoebozoa.</title>
        <authorList>
            <person name="Hillmann F."/>
            <person name="Forbes G."/>
            <person name="Novohradska S."/>
            <person name="Ferling I."/>
            <person name="Riege K."/>
            <person name="Groth M."/>
            <person name="Westermann M."/>
            <person name="Marz M."/>
            <person name="Spaller T."/>
            <person name="Winckler T."/>
            <person name="Schaap P."/>
            <person name="Glockner G."/>
        </authorList>
    </citation>
    <scope>NUCLEOTIDE SEQUENCE [LARGE SCALE GENOMIC DNA]</scope>
    <source>
        <strain evidence="12 13">Jena</strain>
    </source>
</reference>
<dbReference type="Proteomes" id="UP000241769">
    <property type="component" value="Unassembled WGS sequence"/>
</dbReference>
<accession>A0A2P6MN09</accession>
<gene>
    <name evidence="12" type="ORF">PROFUN_13665</name>
</gene>
<dbReference type="OrthoDB" id="26095at2759"/>
<dbReference type="InterPro" id="IPR003591">
    <property type="entry name" value="Leu-rich_rpt_typical-subtyp"/>
</dbReference>
<dbReference type="InterPro" id="IPR032675">
    <property type="entry name" value="LRR_dom_sf"/>
</dbReference>
<keyword evidence="12" id="KW-0418">Kinase</keyword>
<dbReference type="GO" id="GO:0016020">
    <property type="term" value="C:membrane"/>
    <property type="evidence" value="ECO:0007669"/>
    <property type="project" value="UniProtKB-SubCell"/>
</dbReference>
<dbReference type="EMBL" id="MDYQ01000673">
    <property type="protein sequence ID" value="PRP73089.1"/>
    <property type="molecule type" value="Genomic_DNA"/>
</dbReference>
<organism evidence="12 13">
    <name type="scientific">Planoprotostelium fungivorum</name>
    <dbReference type="NCBI Taxonomy" id="1890364"/>
    <lineage>
        <taxon>Eukaryota</taxon>
        <taxon>Amoebozoa</taxon>
        <taxon>Evosea</taxon>
        <taxon>Variosea</taxon>
        <taxon>Cavosteliida</taxon>
        <taxon>Cavosteliaceae</taxon>
        <taxon>Planoprotostelium</taxon>
    </lineage>
</organism>
<feature type="domain" description="Protein kinase" evidence="10">
    <location>
        <begin position="693"/>
        <end position="917"/>
    </location>
</feature>
<evidence type="ECO:0000313" key="12">
    <source>
        <dbReference type="EMBL" id="PRP73089.1"/>
    </source>
</evidence>
<comment type="caution">
    <text evidence="12">The sequence shown here is derived from an EMBL/GenBank/DDBJ whole genome shotgun (WGS) entry which is preliminary data.</text>
</comment>
<dbReference type="PANTHER" id="PTHR48010">
    <property type="entry name" value="OS05G0588300 PROTEIN"/>
    <property type="match status" value="1"/>
</dbReference>
<keyword evidence="4" id="KW-0677">Repeat</keyword>
<keyword evidence="9" id="KW-0732">Signal</keyword>
<dbReference type="SUPFAM" id="SSF52058">
    <property type="entry name" value="L domain-like"/>
    <property type="match status" value="1"/>
</dbReference>
<dbReference type="InterPro" id="IPR001611">
    <property type="entry name" value="Leu-rich_rpt"/>
</dbReference>
<dbReference type="PROSITE" id="PS50221">
    <property type="entry name" value="GAIN_B"/>
    <property type="match status" value="1"/>
</dbReference>
<dbReference type="InterPro" id="IPR050994">
    <property type="entry name" value="At_inactive_RLKs"/>
</dbReference>
<evidence type="ECO:0000256" key="7">
    <source>
        <dbReference type="ARBA" id="ARBA00023157"/>
    </source>
</evidence>
<feature type="chain" id="PRO_5015119562" evidence="9">
    <location>
        <begin position="25"/>
        <end position="933"/>
    </location>
</feature>
<evidence type="ECO:0000259" key="11">
    <source>
        <dbReference type="PROSITE" id="PS50221"/>
    </source>
</evidence>
<evidence type="ECO:0000256" key="9">
    <source>
        <dbReference type="SAM" id="SignalP"/>
    </source>
</evidence>
<evidence type="ECO:0000256" key="2">
    <source>
        <dbReference type="ARBA" id="ARBA00022614"/>
    </source>
</evidence>
<evidence type="ECO:0000256" key="6">
    <source>
        <dbReference type="ARBA" id="ARBA00023136"/>
    </source>
</evidence>
<dbReference type="GO" id="GO:0004672">
    <property type="term" value="F:protein kinase activity"/>
    <property type="evidence" value="ECO:0007669"/>
    <property type="project" value="InterPro"/>
</dbReference>
<keyword evidence="13" id="KW-1185">Reference proteome</keyword>
<dbReference type="Gene3D" id="1.10.510.10">
    <property type="entry name" value="Transferase(Phosphotransferase) domain 1"/>
    <property type="match status" value="1"/>
</dbReference>
<dbReference type="InterPro" id="IPR011009">
    <property type="entry name" value="Kinase-like_dom_sf"/>
</dbReference>
<dbReference type="InterPro" id="IPR001245">
    <property type="entry name" value="Ser-Thr/Tyr_kinase_cat_dom"/>
</dbReference>
<dbReference type="Pfam" id="PF13855">
    <property type="entry name" value="LRR_8"/>
    <property type="match status" value="1"/>
</dbReference>
<evidence type="ECO:0000259" key="10">
    <source>
        <dbReference type="PROSITE" id="PS50011"/>
    </source>
</evidence>
<keyword evidence="5 8" id="KW-1133">Transmembrane helix</keyword>
<protein>
    <submittedName>
        <fullName evidence="12">Putative LRR receptor-like serine/threonine-protein kinase</fullName>
    </submittedName>
</protein>
<dbReference type="SUPFAM" id="SSF56112">
    <property type="entry name" value="Protein kinase-like (PK-like)"/>
    <property type="match status" value="1"/>
</dbReference>
<dbReference type="Pfam" id="PF07714">
    <property type="entry name" value="PK_Tyr_Ser-Thr"/>
    <property type="match status" value="1"/>
</dbReference>
<evidence type="ECO:0000256" key="3">
    <source>
        <dbReference type="ARBA" id="ARBA00022692"/>
    </source>
</evidence>
<proteinExistence type="predicted"/>
<dbReference type="AlphaFoldDB" id="A0A2P6MN09"/>
<evidence type="ECO:0000256" key="1">
    <source>
        <dbReference type="ARBA" id="ARBA00004370"/>
    </source>
</evidence>
<dbReference type="SMART" id="SM00369">
    <property type="entry name" value="LRR_TYP"/>
    <property type="match status" value="3"/>
</dbReference>
<dbReference type="Gene3D" id="3.80.10.10">
    <property type="entry name" value="Ribonuclease Inhibitor"/>
    <property type="match status" value="2"/>
</dbReference>
<evidence type="ECO:0000256" key="8">
    <source>
        <dbReference type="SAM" id="Phobius"/>
    </source>
</evidence>
<dbReference type="STRING" id="1890364.A0A2P6MN09"/>
<keyword evidence="7" id="KW-1015">Disulfide bond</keyword>
<evidence type="ECO:0000313" key="13">
    <source>
        <dbReference type="Proteomes" id="UP000241769"/>
    </source>
</evidence>
<keyword evidence="2" id="KW-0433">Leucine-rich repeat</keyword>
<evidence type="ECO:0000256" key="5">
    <source>
        <dbReference type="ARBA" id="ARBA00022989"/>
    </source>
</evidence>
<dbReference type="Gene3D" id="2.60.220.50">
    <property type="match status" value="1"/>
</dbReference>